<dbReference type="RefSeq" id="XP_009219479.1">
    <property type="nucleotide sequence ID" value="XM_009221215.1"/>
</dbReference>
<feature type="chain" id="PRO_5015094360" description="Circumsporozoite protein" evidence="2">
    <location>
        <begin position="19"/>
        <end position="393"/>
    </location>
</feature>
<dbReference type="OrthoDB" id="2153847at2759"/>
<evidence type="ECO:0000313" key="5">
    <source>
        <dbReference type="Proteomes" id="UP000006039"/>
    </source>
</evidence>
<dbReference type="VEuPathDB" id="FungiDB:GGTG_03435"/>
<dbReference type="Proteomes" id="UP000006039">
    <property type="component" value="Unassembled WGS sequence"/>
</dbReference>
<dbReference type="GeneID" id="20343893"/>
<sequence length="393" mass="38882">MKFNAPAAFLALAGLVAAEVPQEHCHEAVIRAVKIELEKNNPLAIADPVFALLGNAAAAEGAPNVAAADLDCLQQITADQAFSNAKAEGSVDGQVTALLYAALERNTLSVGEASKLCTTVTATNPEIAAITRIQDPASAEGKAGNKQAILDLAVQIAKVGGDPLKATEAGTFAPGQIGDPTAAGNTCNDADDAVGCIISQNLLVVEATDAEIQAAVAAAGGAGNANAGKKNNGNKNSAKDNKKNKNNNANNGGAAADGCNAAGGNNNNNAGNNNNNNAGAGAGAGGAANAANIQAFTGALGGAAPAVTFEAGSARPFTVNGNTFTTAQAALTRSCDIQNNQCFNAANGGQLAGGTAQCQQQQTECLAQVATSAAAASKARRAAVTSGRRSSRF</sequence>
<dbReference type="eggNOG" id="ENOG502QTC3">
    <property type="taxonomic scope" value="Eukaryota"/>
</dbReference>
<gene>
    <name evidence="4" type="primary">20343893</name>
    <name evidence="3" type="ORF">GGTG_03435</name>
</gene>
<feature type="signal peptide" evidence="2">
    <location>
        <begin position="1"/>
        <end position="18"/>
    </location>
</feature>
<reference evidence="4" key="5">
    <citation type="submission" date="2018-04" db="UniProtKB">
        <authorList>
            <consortium name="EnsemblFungi"/>
        </authorList>
    </citation>
    <scope>IDENTIFICATION</scope>
    <source>
        <strain evidence="4">R3-111a-1</strain>
    </source>
</reference>
<dbReference type="STRING" id="644352.J3NQ78"/>
<keyword evidence="5" id="KW-1185">Reference proteome</keyword>
<reference evidence="5" key="1">
    <citation type="submission" date="2010-07" db="EMBL/GenBank/DDBJ databases">
        <title>The genome sequence of Gaeumannomyces graminis var. tritici strain R3-111a-1.</title>
        <authorList>
            <consortium name="The Broad Institute Genome Sequencing Platform"/>
            <person name="Ma L.-J."/>
            <person name="Dead R."/>
            <person name="Young S."/>
            <person name="Zeng Q."/>
            <person name="Koehrsen M."/>
            <person name="Alvarado L."/>
            <person name="Berlin A."/>
            <person name="Chapman S.B."/>
            <person name="Chen Z."/>
            <person name="Freedman E."/>
            <person name="Gellesch M."/>
            <person name="Goldberg J."/>
            <person name="Griggs A."/>
            <person name="Gujja S."/>
            <person name="Heilman E.R."/>
            <person name="Heiman D."/>
            <person name="Hepburn T."/>
            <person name="Howarth C."/>
            <person name="Jen D."/>
            <person name="Larson L."/>
            <person name="Mehta T."/>
            <person name="Neiman D."/>
            <person name="Pearson M."/>
            <person name="Roberts A."/>
            <person name="Saif S."/>
            <person name="Shea T."/>
            <person name="Shenoy N."/>
            <person name="Sisk P."/>
            <person name="Stolte C."/>
            <person name="Sykes S."/>
            <person name="Walk T."/>
            <person name="White J."/>
            <person name="Yandava C."/>
            <person name="Haas B."/>
            <person name="Nusbaum C."/>
            <person name="Birren B."/>
        </authorList>
    </citation>
    <scope>NUCLEOTIDE SEQUENCE [LARGE SCALE GENOMIC DNA]</scope>
    <source>
        <strain evidence="5">R3-111a-1</strain>
    </source>
</reference>
<proteinExistence type="predicted"/>
<organism evidence="3">
    <name type="scientific">Gaeumannomyces tritici (strain R3-111a-1)</name>
    <name type="common">Wheat and barley take-all root rot fungus</name>
    <name type="synonym">Gaeumannomyces graminis var. tritici</name>
    <dbReference type="NCBI Taxonomy" id="644352"/>
    <lineage>
        <taxon>Eukaryota</taxon>
        <taxon>Fungi</taxon>
        <taxon>Dikarya</taxon>
        <taxon>Ascomycota</taxon>
        <taxon>Pezizomycotina</taxon>
        <taxon>Sordariomycetes</taxon>
        <taxon>Sordariomycetidae</taxon>
        <taxon>Magnaporthales</taxon>
        <taxon>Magnaporthaceae</taxon>
        <taxon>Gaeumannomyces</taxon>
    </lineage>
</organism>
<evidence type="ECO:0000313" key="3">
    <source>
        <dbReference type="EMBL" id="EJT78334.1"/>
    </source>
</evidence>
<dbReference type="EnsemblFungi" id="EJT78334">
    <property type="protein sequence ID" value="EJT78334"/>
    <property type="gene ID" value="GGTG_03435"/>
</dbReference>
<feature type="region of interest" description="Disordered" evidence="1">
    <location>
        <begin position="221"/>
        <end position="252"/>
    </location>
</feature>
<feature type="compositionally biased region" description="Low complexity" evidence="1">
    <location>
        <begin position="221"/>
        <end position="236"/>
    </location>
</feature>
<evidence type="ECO:0000256" key="2">
    <source>
        <dbReference type="SAM" id="SignalP"/>
    </source>
</evidence>
<accession>J3NQ78</accession>
<protein>
    <recommendedName>
        <fullName evidence="6">Circumsporozoite protein</fullName>
    </recommendedName>
</protein>
<dbReference type="HOGENOM" id="CLU_026014_0_0_1"/>
<dbReference type="EMBL" id="GL385396">
    <property type="protein sequence ID" value="EJT78334.1"/>
    <property type="molecule type" value="Genomic_DNA"/>
</dbReference>
<name>J3NQ78_GAET3</name>
<reference evidence="3" key="3">
    <citation type="submission" date="2010-09" db="EMBL/GenBank/DDBJ databases">
        <title>Annotation of Gaeumannomyces graminis var. tritici R3-111a-1.</title>
        <authorList>
            <consortium name="The Broad Institute Genome Sequencing Platform"/>
            <person name="Ma L.-J."/>
            <person name="Dead R."/>
            <person name="Young S.K."/>
            <person name="Zeng Q."/>
            <person name="Gargeya S."/>
            <person name="Fitzgerald M."/>
            <person name="Haas B."/>
            <person name="Abouelleil A."/>
            <person name="Alvarado L."/>
            <person name="Arachchi H.M."/>
            <person name="Berlin A."/>
            <person name="Brown A."/>
            <person name="Chapman S.B."/>
            <person name="Chen Z."/>
            <person name="Dunbar C."/>
            <person name="Freedman E."/>
            <person name="Gearin G."/>
            <person name="Gellesch M."/>
            <person name="Goldberg J."/>
            <person name="Griggs A."/>
            <person name="Gujja S."/>
            <person name="Heiman D."/>
            <person name="Howarth C."/>
            <person name="Larson L."/>
            <person name="Lui A."/>
            <person name="MacDonald P.J.P."/>
            <person name="Mehta T."/>
            <person name="Montmayeur A."/>
            <person name="Murphy C."/>
            <person name="Neiman D."/>
            <person name="Pearson M."/>
            <person name="Priest M."/>
            <person name="Roberts A."/>
            <person name="Saif S."/>
            <person name="Shea T."/>
            <person name="Shenoy N."/>
            <person name="Sisk P."/>
            <person name="Stolte C."/>
            <person name="Sykes S."/>
            <person name="Yandava C."/>
            <person name="Wortman J."/>
            <person name="Nusbaum C."/>
            <person name="Birren B."/>
        </authorList>
    </citation>
    <scope>NUCLEOTIDE SEQUENCE</scope>
    <source>
        <strain evidence="3">R3-111a-1</strain>
    </source>
</reference>
<reference evidence="4" key="4">
    <citation type="journal article" date="2015" name="G3 (Bethesda)">
        <title>Genome sequences of three phytopathogenic species of the Magnaporthaceae family of fungi.</title>
        <authorList>
            <person name="Okagaki L.H."/>
            <person name="Nunes C.C."/>
            <person name="Sailsbery J."/>
            <person name="Clay B."/>
            <person name="Brown D."/>
            <person name="John T."/>
            <person name="Oh Y."/>
            <person name="Young N."/>
            <person name="Fitzgerald M."/>
            <person name="Haas B.J."/>
            <person name="Zeng Q."/>
            <person name="Young S."/>
            <person name="Adiconis X."/>
            <person name="Fan L."/>
            <person name="Levin J.Z."/>
            <person name="Mitchell T.K."/>
            <person name="Okubara P.A."/>
            <person name="Farman M.L."/>
            <person name="Kohn L.M."/>
            <person name="Birren B."/>
            <person name="Ma L.-J."/>
            <person name="Dean R.A."/>
        </authorList>
    </citation>
    <scope>NUCLEOTIDE SEQUENCE</scope>
    <source>
        <strain evidence="4">R3-111a-1</strain>
    </source>
</reference>
<evidence type="ECO:0000313" key="4">
    <source>
        <dbReference type="EnsemblFungi" id="EJT78334"/>
    </source>
</evidence>
<evidence type="ECO:0000256" key="1">
    <source>
        <dbReference type="SAM" id="MobiDB-lite"/>
    </source>
</evidence>
<dbReference type="AlphaFoldDB" id="J3NQ78"/>
<reference evidence="3" key="2">
    <citation type="submission" date="2010-07" db="EMBL/GenBank/DDBJ databases">
        <authorList>
            <consortium name="The Broad Institute Genome Sequencing Platform"/>
            <consortium name="Broad Institute Genome Sequencing Center for Infectious Disease"/>
            <person name="Ma L.-J."/>
            <person name="Dead R."/>
            <person name="Young S."/>
            <person name="Zeng Q."/>
            <person name="Koehrsen M."/>
            <person name="Alvarado L."/>
            <person name="Berlin A."/>
            <person name="Chapman S.B."/>
            <person name="Chen Z."/>
            <person name="Freedman E."/>
            <person name="Gellesch M."/>
            <person name="Goldberg J."/>
            <person name="Griggs A."/>
            <person name="Gujja S."/>
            <person name="Heilman E.R."/>
            <person name="Heiman D."/>
            <person name="Hepburn T."/>
            <person name="Howarth C."/>
            <person name="Jen D."/>
            <person name="Larson L."/>
            <person name="Mehta T."/>
            <person name="Neiman D."/>
            <person name="Pearson M."/>
            <person name="Roberts A."/>
            <person name="Saif S."/>
            <person name="Shea T."/>
            <person name="Shenoy N."/>
            <person name="Sisk P."/>
            <person name="Stolte C."/>
            <person name="Sykes S."/>
            <person name="Walk T."/>
            <person name="White J."/>
            <person name="Yandava C."/>
            <person name="Haas B."/>
            <person name="Nusbaum C."/>
            <person name="Birren B."/>
        </authorList>
    </citation>
    <scope>NUCLEOTIDE SEQUENCE</scope>
    <source>
        <strain evidence="3">R3-111a-1</strain>
    </source>
</reference>
<evidence type="ECO:0008006" key="6">
    <source>
        <dbReference type="Google" id="ProtNLM"/>
    </source>
</evidence>
<keyword evidence="2" id="KW-0732">Signal</keyword>